<accession>A0A6C0B8D9</accession>
<proteinExistence type="predicted"/>
<dbReference type="EMBL" id="MN739088">
    <property type="protein sequence ID" value="QHS87768.1"/>
    <property type="molecule type" value="Genomic_DNA"/>
</dbReference>
<evidence type="ECO:0000256" key="1">
    <source>
        <dbReference type="SAM" id="Phobius"/>
    </source>
</evidence>
<protein>
    <submittedName>
        <fullName evidence="2">Uncharacterized protein</fullName>
    </submittedName>
</protein>
<keyword evidence="1" id="KW-1133">Transmembrane helix</keyword>
<sequence>MKTSENNICFFCIFISIIVLYIIYFCTEHNESSIVSTTTRTLENDGFKVFKYDDFENVGKNPPTEFTEPVLQFLGNDYKFMDYSYAIKNATLSTFHRDVTSSRYLYNCKHPIYTLILYKYEGCLLSICPASNYSYPFVYSQIVNISGPAGTCFLFHCDLLHAGCFNNCKERDIIQYKIVHKDDVEYFPHLQNVHVEKKENNCEDTYYNHFLRKSSYFFELPINTIFSPFLQKKEQGGIVGHLQDYSSINFYNNI</sequence>
<name>A0A6C0B8D9_9ZZZZ</name>
<feature type="transmembrane region" description="Helical" evidence="1">
    <location>
        <begin position="7"/>
        <end position="25"/>
    </location>
</feature>
<dbReference type="AlphaFoldDB" id="A0A6C0B8D9"/>
<evidence type="ECO:0000313" key="2">
    <source>
        <dbReference type="EMBL" id="QHS87768.1"/>
    </source>
</evidence>
<keyword evidence="1" id="KW-0812">Transmembrane</keyword>
<reference evidence="2" key="1">
    <citation type="journal article" date="2020" name="Nature">
        <title>Giant virus diversity and host interactions through global metagenomics.</title>
        <authorList>
            <person name="Schulz F."/>
            <person name="Roux S."/>
            <person name="Paez-Espino D."/>
            <person name="Jungbluth S."/>
            <person name="Walsh D.A."/>
            <person name="Denef V.J."/>
            <person name="McMahon K.D."/>
            <person name="Konstantinidis K.T."/>
            <person name="Eloe-Fadrosh E.A."/>
            <person name="Kyrpides N.C."/>
            <person name="Woyke T."/>
        </authorList>
    </citation>
    <scope>NUCLEOTIDE SEQUENCE</scope>
    <source>
        <strain evidence="2">GVMAG-M-3300010158-13</strain>
    </source>
</reference>
<organism evidence="2">
    <name type="scientific">viral metagenome</name>
    <dbReference type="NCBI Taxonomy" id="1070528"/>
    <lineage>
        <taxon>unclassified sequences</taxon>
        <taxon>metagenomes</taxon>
        <taxon>organismal metagenomes</taxon>
    </lineage>
</organism>
<keyword evidence="1" id="KW-0472">Membrane</keyword>